<dbReference type="GO" id="GO:0016740">
    <property type="term" value="F:transferase activity"/>
    <property type="evidence" value="ECO:0007669"/>
    <property type="project" value="UniProtKB-KW"/>
</dbReference>
<accession>A0A6S6SXF6</accession>
<dbReference type="PANTHER" id="PTHR45586:SF1">
    <property type="entry name" value="LIPOPOLYSACCHARIDE ASSEMBLY PROTEIN B"/>
    <property type="match status" value="1"/>
</dbReference>
<dbReference type="SMART" id="SM00028">
    <property type="entry name" value="TPR"/>
    <property type="match status" value="4"/>
</dbReference>
<keyword evidence="2 3" id="KW-0802">TPR repeat</keyword>
<dbReference type="InterPro" id="IPR051012">
    <property type="entry name" value="CellSynth/LPSAsmb/PSIAsmb"/>
</dbReference>
<sequence length="210" mass="24254">MSTFQLLLFLISAVVFYLFFKQLFSSSYPKRGVDFEAKKDDEQIGTITERNKTFSEPEVQVSRINQLISMANSAIEKDDYVEADKALTSANIIEPENEEVLLQHGFVLLMLERFEEAKEVYESLLELNEKEDMAHVALANLLHKLGEDDLAKEHHLRAIELDKKYAPHHFNFANTLYDLKEKEEALKYYKSALALDSTLEEAQKMLKELS</sequence>
<dbReference type="PANTHER" id="PTHR45586">
    <property type="entry name" value="TPR REPEAT-CONTAINING PROTEIN PA4667"/>
    <property type="match status" value="1"/>
</dbReference>
<dbReference type="Pfam" id="PF14559">
    <property type="entry name" value="TPR_19"/>
    <property type="match status" value="1"/>
</dbReference>
<gene>
    <name evidence="4" type="ORF">HELGO_WM18584</name>
</gene>
<dbReference type="InterPro" id="IPR011990">
    <property type="entry name" value="TPR-like_helical_dom_sf"/>
</dbReference>
<dbReference type="PROSITE" id="PS50005">
    <property type="entry name" value="TPR"/>
    <property type="match status" value="1"/>
</dbReference>
<evidence type="ECO:0000256" key="2">
    <source>
        <dbReference type="ARBA" id="ARBA00022803"/>
    </source>
</evidence>
<dbReference type="Gene3D" id="1.25.40.10">
    <property type="entry name" value="Tetratricopeptide repeat domain"/>
    <property type="match status" value="1"/>
</dbReference>
<evidence type="ECO:0000256" key="3">
    <source>
        <dbReference type="PROSITE-ProRule" id="PRU00339"/>
    </source>
</evidence>
<reference evidence="4" key="1">
    <citation type="submission" date="2020-01" db="EMBL/GenBank/DDBJ databases">
        <authorList>
            <person name="Meier V. D."/>
            <person name="Meier V D."/>
        </authorList>
    </citation>
    <scope>NUCLEOTIDE SEQUENCE</scope>
    <source>
        <strain evidence="4">HLG_WM_MAG_04</strain>
    </source>
</reference>
<evidence type="ECO:0000313" key="4">
    <source>
        <dbReference type="EMBL" id="CAA6810812.1"/>
    </source>
</evidence>
<evidence type="ECO:0000256" key="1">
    <source>
        <dbReference type="ARBA" id="ARBA00022737"/>
    </source>
</evidence>
<protein>
    <submittedName>
        <fullName evidence="4">O-linked GlcNAc transferase</fullName>
    </submittedName>
</protein>
<proteinExistence type="predicted"/>
<dbReference type="InterPro" id="IPR019734">
    <property type="entry name" value="TPR_rpt"/>
</dbReference>
<keyword evidence="1" id="KW-0677">Repeat</keyword>
<feature type="repeat" description="TPR" evidence="3">
    <location>
        <begin position="98"/>
        <end position="131"/>
    </location>
</feature>
<dbReference type="Pfam" id="PF13181">
    <property type="entry name" value="TPR_8"/>
    <property type="match status" value="1"/>
</dbReference>
<dbReference type="EMBL" id="CACVAX010000032">
    <property type="protein sequence ID" value="CAA6810812.1"/>
    <property type="molecule type" value="Genomic_DNA"/>
</dbReference>
<keyword evidence="4" id="KW-0808">Transferase</keyword>
<dbReference type="SUPFAM" id="SSF48452">
    <property type="entry name" value="TPR-like"/>
    <property type="match status" value="1"/>
</dbReference>
<dbReference type="AlphaFoldDB" id="A0A6S6SXF6"/>
<name>A0A6S6SXF6_9BACT</name>
<organism evidence="4">
    <name type="scientific">uncultured Sulfurovum sp</name>
    <dbReference type="NCBI Taxonomy" id="269237"/>
    <lineage>
        <taxon>Bacteria</taxon>
        <taxon>Pseudomonadati</taxon>
        <taxon>Campylobacterota</taxon>
        <taxon>Epsilonproteobacteria</taxon>
        <taxon>Campylobacterales</taxon>
        <taxon>Sulfurovaceae</taxon>
        <taxon>Sulfurovum</taxon>
        <taxon>environmental samples</taxon>
    </lineage>
</organism>